<dbReference type="Gene3D" id="3.40.50.300">
    <property type="entry name" value="P-loop containing nucleotide triphosphate hydrolases"/>
    <property type="match status" value="1"/>
</dbReference>
<feature type="active site" evidence="8">
    <location>
        <position position="37"/>
    </location>
</feature>
<protein>
    <recommendedName>
        <fullName evidence="8">ATP-dependent dethiobiotin synthetase BioD</fullName>
        <ecNumber evidence="8">6.3.3.3</ecNumber>
    </recommendedName>
    <alternativeName>
        <fullName evidence="8">DTB synthetase</fullName>
        <shortName evidence="8">DTBS</shortName>
    </alternativeName>
    <alternativeName>
        <fullName evidence="8">Dethiobiotin synthase</fullName>
    </alternativeName>
</protein>
<feature type="binding site" evidence="8">
    <location>
        <position position="41"/>
    </location>
    <ligand>
        <name>substrate</name>
    </ligand>
</feature>
<comment type="pathway">
    <text evidence="8">Cofactor biosynthesis; biotin biosynthesis; biotin from 7,8-diaminononanoate: step 1/2.</text>
</comment>
<evidence type="ECO:0000256" key="4">
    <source>
        <dbReference type="ARBA" id="ARBA00022741"/>
    </source>
</evidence>
<evidence type="ECO:0000256" key="5">
    <source>
        <dbReference type="ARBA" id="ARBA00022756"/>
    </source>
</evidence>
<feature type="binding site" evidence="8">
    <location>
        <begin position="175"/>
        <end position="176"/>
    </location>
    <ligand>
        <name>ATP</name>
        <dbReference type="ChEBI" id="CHEBI:30616"/>
    </ligand>
</feature>
<dbReference type="AlphaFoldDB" id="A0A9X0WJE4"/>
<feature type="binding site" evidence="8">
    <location>
        <begin position="204"/>
        <end position="206"/>
    </location>
    <ligand>
        <name>ATP</name>
        <dbReference type="ChEBI" id="CHEBI:30616"/>
    </ligand>
</feature>
<evidence type="ECO:0000256" key="7">
    <source>
        <dbReference type="ARBA" id="ARBA00022842"/>
    </source>
</evidence>
<keyword evidence="10" id="KW-1185">Reference proteome</keyword>
<keyword evidence="5 8" id="KW-0093">Biotin biosynthesis</keyword>
<keyword evidence="7 8" id="KW-0460">Magnesium</keyword>
<evidence type="ECO:0000256" key="6">
    <source>
        <dbReference type="ARBA" id="ARBA00022840"/>
    </source>
</evidence>
<reference evidence="9 10" key="1">
    <citation type="journal article" date="2020" name="Microorganisms">
        <title>Osmotic Adaptation and Compatible Solute Biosynthesis of Phototrophic Bacteria as Revealed from Genome Analyses.</title>
        <authorList>
            <person name="Imhoff J.F."/>
            <person name="Rahn T."/>
            <person name="Kunzel S."/>
            <person name="Keller A."/>
            <person name="Neulinger S.C."/>
        </authorList>
    </citation>
    <scope>NUCLEOTIDE SEQUENCE [LARGE SCALE GENOMIC DNA]</scope>
    <source>
        <strain evidence="9 10">DSM 21303</strain>
    </source>
</reference>
<comment type="subunit">
    <text evidence="8">Homodimer.</text>
</comment>
<dbReference type="FunFam" id="3.40.50.300:FF:000292">
    <property type="entry name" value="ATP-dependent dethiobiotin synthetase BioD"/>
    <property type="match status" value="1"/>
</dbReference>
<keyword evidence="2 8" id="KW-0436">Ligase</keyword>
<dbReference type="PANTHER" id="PTHR43210">
    <property type="entry name" value="DETHIOBIOTIN SYNTHETASE"/>
    <property type="match status" value="1"/>
</dbReference>
<feature type="binding site" evidence="8">
    <location>
        <position position="54"/>
    </location>
    <ligand>
        <name>ATP</name>
        <dbReference type="ChEBI" id="CHEBI:30616"/>
    </ligand>
</feature>
<dbReference type="GO" id="GO:0042803">
    <property type="term" value="F:protein homodimerization activity"/>
    <property type="evidence" value="ECO:0007669"/>
    <property type="project" value="UniProtKB-ARBA"/>
</dbReference>
<feature type="binding site" evidence="8">
    <location>
        <begin position="115"/>
        <end position="118"/>
    </location>
    <ligand>
        <name>ATP</name>
        <dbReference type="ChEBI" id="CHEBI:30616"/>
    </ligand>
</feature>
<comment type="catalytic activity">
    <reaction evidence="8">
        <text>(7R,8S)-7,8-diammoniononanoate + CO2 + ATP = (4R,5S)-dethiobiotin + ADP + phosphate + 3 H(+)</text>
        <dbReference type="Rhea" id="RHEA:15805"/>
        <dbReference type="ChEBI" id="CHEBI:15378"/>
        <dbReference type="ChEBI" id="CHEBI:16526"/>
        <dbReference type="ChEBI" id="CHEBI:30616"/>
        <dbReference type="ChEBI" id="CHEBI:43474"/>
        <dbReference type="ChEBI" id="CHEBI:149469"/>
        <dbReference type="ChEBI" id="CHEBI:149473"/>
        <dbReference type="ChEBI" id="CHEBI:456216"/>
        <dbReference type="EC" id="6.3.3.3"/>
    </reaction>
</comment>
<dbReference type="EMBL" id="NRSD01000012">
    <property type="protein sequence ID" value="MBK1645414.1"/>
    <property type="molecule type" value="Genomic_DNA"/>
</dbReference>
<dbReference type="Pfam" id="PF13500">
    <property type="entry name" value="AAA_26"/>
    <property type="match status" value="1"/>
</dbReference>
<evidence type="ECO:0000313" key="10">
    <source>
        <dbReference type="Proteomes" id="UP001138802"/>
    </source>
</evidence>
<dbReference type="PANTHER" id="PTHR43210:SF5">
    <property type="entry name" value="DETHIOBIOTIN SYNTHETASE"/>
    <property type="match status" value="1"/>
</dbReference>
<comment type="function">
    <text evidence="8">Catalyzes a mechanistically unusual reaction, the ATP-dependent insertion of CO2 between the N7 and N8 nitrogen atoms of 7,8-diaminopelargonic acid (DAPA, also called 7,8-diammoniononanoate) to form a ureido ring.</text>
</comment>
<keyword evidence="6 8" id="KW-0067">ATP-binding</keyword>
<evidence type="ECO:0000256" key="2">
    <source>
        <dbReference type="ARBA" id="ARBA00022598"/>
    </source>
</evidence>
<dbReference type="HAMAP" id="MF_00336">
    <property type="entry name" value="BioD"/>
    <property type="match status" value="1"/>
</dbReference>
<dbReference type="PIRSF" id="PIRSF006755">
    <property type="entry name" value="DTB_synth"/>
    <property type="match status" value="1"/>
</dbReference>
<organism evidence="9 10">
    <name type="scientific">Thiocapsa imhoffii</name>
    <dbReference type="NCBI Taxonomy" id="382777"/>
    <lineage>
        <taxon>Bacteria</taxon>
        <taxon>Pseudomonadati</taxon>
        <taxon>Pseudomonadota</taxon>
        <taxon>Gammaproteobacteria</taxon>
        <taxon>Chromatiales</taxon>
        <taxon>Chromatiaceae</taxon>
        <taxon>Thiocapsa</taxon>
    </lineage>
</organism>
<comment type="cofactor">
    <cofactor evidence="8">
        <name>Mg(2+)</name>
        <dbReference type="ChEBI" id="CHEBI:18420"/>
    </cofactor>
</comment>
<evidence type="ECO:0000256" key="3">
    <source>
        <dbReference type="ARBA" id="ARBA00022723"/>
    </source>
</evidence>
<proteinExistence type="inferred from homology"/>
<feature type="binding site" evidence="8">
    <location>
        <position position="54"/>
    </location>
    <ligand>
        <name>Mg(2+)</name>
        <dbReference type="ChEBI" id="CHEBI:18420"/>
    </ligand>
</feature>
<dbReference type="GO" id="GO:0000287">
    <property type="term" value="F:magnesium ion binding"/>
    <property type="evidence" value="ECO:0007669"/>
    <property type="project" value="UniProtKB-UniRule"/>
</dbReference>
<name>A0A9X0WJE4_9GAMM</name>
<dbReference type="GO" id="GO:0005524">
    <property type="term" value="F:ATP binding"/>
    <property type="evidence" value="ECO:0007669"/>
    <property type="project" value="UniProtKB-UniRule"/>
</dbReference>
<dbReference type="CDD" id="cd03109">
    <property type="entry name" value="DTBS"/>
    <property type="match status" value="1"/>
</dbReference>
<comment type="subcellular location">
    <subcellularLocation>
        <location evidence="8">Cytoplasm</location>
    </subcellularLocation>
</comment>
<gene>
    <name evidence="8 9" type="primary">bioD</name>
    <name evidence="9" type="ORF">CKO25_12315</name>
</gene>
<comment type="caution">
    <text evidence="8">Lacks conserved residue(s) required for the propagation of feature annotation.</text>
</comment>
<dbReference type="Proteomes" id="UP001138802">
    <property type="component" value="Unassembled WGS sequence"/>
</dbReference>
<dbReference type="InterPro" id="IPR027417">
    <property type="entry name" value="P-loop_NTPase"/>
</dbReference>
<dbReference type="SUPFAM" id="SSF52540">
    <property type="entry name" value="P-loop containing nucleoside triphosphate hydrolases"/>
    <property type="match status" value="1"/>
</dbReference>
<comment type="similarity">
    <text evidence="8">Belongs to the dethiobiotin synthetase family.</text>
</comment>
<accession>A0A9X0WJE4</accession>
<dbReference type="InterPro" id="IPR004472">
    <property type="entry name" value="DTB_synth_BioD"/>
</dbReference>
<dbReference type="GO" id="GO:0009102">
    <property type="term" value="P:biotin biosynthetic process"/>
    <property type="evidence" value="ECO:0007669"/>
    <property type="project" value="UniProtKB-UniRule"/>
</dbReference>
<sequence>MQGMFITGTDTGCGKTAITLGLMAAWRTRVERVLGMKPVASGCTPGPAGLRNDDALALQAQGSSQAPYGIVNPYAFEPPIAPHLAAGQVGVIISLPVIEQAFRTLAAAADQVLVEGVGGWRVPLGPELFLSDVPKALGLPVVLVVGLKLGCLNHALLTVESIRASDGVLAGWIANQVDPNMLEQEANLATLAALIEAPCLGVVPWLERPEPREVAGYLHPELIDLHPRHSVRLASTQARSRTRDA</sequence>
<dbReference type="GO" id="GO:0004141">
    <property type="term" value="F:dethiobiotin synthase activity"/>
    <property type="evidence" value="ECO:0007669"/>
    <property type="project" value="UniProtKB-UniRule"/>
</dbReference>
<feature type="binding site" evidence="8">
    <location>
        <position position="115"/>
    </location>
    <ligand>
        <name>Mg(2+)</name>
        <dbReference type="ChEBI" id="CHEBI:18420"/>
    </ligand>
</feature>
<evidence type="ECO:0000256" key="1">
    <source>
        <dbReference type="ARBA" id="ARBA00022490"/>
    </source>
</evidence>
<dbReference type="GO" id="GO:0005829">
    <property type="term" value="C:cytosol"/>
    <property type="evidence" value="ECO:0007669"/>
    <property type="project" value="TreeGrafter"/>
</dbReference>
<keyword evidence="3 8" id="KW-0479">Metal-binding</keyword>
<keyword evidence="1 8" id="KW-0963">Cytoplasm</keyword>
<dbReference type="EC" id="6.3.3.3" evidence="8"/>
<comment type="caution">
    <text evidence="9">The sequence shown here is derived from an EMBL/GenBank/DDBJ whole genome shotgun (WGS) entry which is preliminary data.</text>
</comment>
<feature type="binding site" evidence="8">
    <location>
        <position position="16"/>
    </location>
    <ligand>
        <name>Mg(2+)</name>
        <dbReference type="ChEBI" id="CHEBI:18420"/>
    </ligand>
</feature>
<keyword evidence="4 8" id="KW-0547">Nucleotide-binding</keyword>
<evidence type="ECO:0000256" key="8">
    <source>
        <dbReference type="HAMAP-Rule" id="MF_00336"/>
    </source>
</evidence>
<evidence type="ECO:0000313" key="9">
    <source>
        <dbReference type="EMBL" id="MBK1645414.1"/>
    </source>
</evidence>
<dbReference type="NCBIfam" id="TIGR00347">
    <property type="entry name" value="bioD"/>
    <property type="match status" value="1"/>
</dbReference>